<dbReference type="EMBL" id="JBEDUW010000006">
    <property type="protein sequence ID" value="KAK9922470.1"/>
    <property type="molecule type" value="Genomic_DNA"/>
</dbReference>
<dbReference type="Proteomes" id="UP001457282">
    <property type="component" value="Unassembled WGS sequence"/>
</dbReference>
<comment type="caution">
    <text evidence="1">The sequence shown here is derived from an EMBL/GenBank/DDBJ whole genome shotgun (WGS) entry which is preliminary data.</text>
</comment>
<gene>
    <name evidence="1" type="ORF">M0R45_030933</name>
</gene>
<reference evidence="1 2" key="1">
    <citation type="journal article" date="2023" name="G3 (Bethesda)">
        <title>A chromosome-length genome assembly and annotation of blackberry (Rubus argutus, cv. 'Hillquist').</title>
        <authorList>
            <person name="Bruna T."/>
            <person name="Aryal R."/>
            <person name="Dudchenko O."/>
            <person name="Sargent D.J."/>
            <person name="Mead D."/>
            <person name="Buti M."/>
            <person name="Cavallini A."/>
            <person name="Hytonen T."/>
            <person name="Andres J."/>
            <person name="Pham M."/>
            <person name="Weisz D."/>
            <person name="Mascagni F."/>
            <person name="Usai G."/>
            <person name="Natali L."/>
            <person name="Bassil N."/>
            <person name="Fernandez G.E."/>
            <person name="Lomsadze A."/>
            <person name="Armour M."/>
            <person name="Olukolu B."/>
            <person name="Poorten T."/>
            <person name="Britton C."/>
            <person name="Davik J."/>
            <person name="Ashrafi H."/>
            <person name="Aiden E.L."/>
            <person name="Borodovsky M."/>
            <person name="Worthington M."/>
        </authorList>
    </citation>
    <scope>NUCLEOTIDE SEQUENCE [LARGE SCALE GENOMIC DNA]</scope>
    <source>
        <strain evidence="1">PI 553951</strain>
    </source>
</reference>
<name>A0AAW1WGT1_RUBAR</name>
<sequence>MRRCRCGLEASKRRRSKVRARSCWEGCEISGGADTEFRAGLIKEATVEGIGVVNLQRRQGLGDLMRPCWWLWCDWRQSTVVMDLLKPWVIDCDLVLF</sequence>
<organism evidence="1 2">
    <name type="scientific">Rubus argutus</name>
    <name type="common">Southern blackberry</name>
    <dbReference type="NCBI Taxonomy" id="59490"/>
    <lineage>
        <taxon>Eukaryota</taxon>
        <taxon>Viridiplantae</taxon>
        <taxon>Streptophyta</taxon>
        <taxon>Embryophyta</taxon>
        <taxon>Tracheophyta</taxon>
        <taxon>Spermatophyta</taxon>
        <taxon>Magnoliopsida</taxon>
        <taxon>eudicotyledons</taxon>
        <taxon>Gunneridae</taxon>
        <taxon>Pentapetalae</taxon>
        <taxon>rosids</taxon>
        <taxon>fabids</taxon>
        <taxon>Rosales</taxon>
        <taxon>Rosaceae</taxon>
        <taxon>Rosoideae</taxon>
        <taxon>Rosoideae incertae sedis</taxon>
        <taxon>Rubus</taxon>
    </lineage>
</organism>
<protein>
    <submittedName>
        <fullName evidence="1">Uncharacterized protein</fullName>
    </submittedName>
</protein>
<proteinExistence type="predicted"/>
<accession>A0AAW1WGT1</accession>
<evidence type="ECO:0000313" key="2">
    <source>
        <dbReference type="Proteomes" id="UP001457282"/>
    </source>
</evidence>
<keyword evidence="2" id="KW-1185">Reference proteome</keyword>
<dbReference type="AlphaFoldDB" id="A0AAW1WGT1"/>
<evidence type="ECO:0000313" key="1">
    <source>
        <dbReference type="EMBL" id="KAK9922470.1"/>
    </source>
</evidence>